<organism evidence="1 2">
    <name type="scientific">Spirosoma validum</name>
    <dbReference type="NCBI Taxonomy" id="2771355"/>
    <lineage>
        <taxon>Bacteria</taxon>
        <taxon>Pseudomonadati</taxon>
        <taxon>Bacteroidota</taxon>
        <taxon>Cytophagia</taxon>
        <taxon>Cytophagales</taxon>
        <taxon>Cytophagaceae</taxon>
        <taxon>Spirosoma</taxon>
    </lineage>
</organism>
<dbReference type="AlphaFoldDB" id="A0A927B8W9"/>
<dbReference type="RefSeq" id="WP_191042923.1">
    <property type="nucleotide sequence ID" value="NZ_JACXAA010000020.1"/>
</dbReference>
<name>A0A927B8W9_9BACT</name>
<accession>A0A927B8W9</accession>
<keyword evidence="2" id="KW-1185">Reference proteome</keyword>
<reference evidence="1" key="1">
    <citation type="submission" date="2020-09" db="EMBL/GenBank/DDBJ databases">
        <authorList>
            <person name="Kim M.K."/>
        </authorList>
    </citation>
    <scope>NUCLEOTIDE SEQUENCE</scope>
    <source>
        <strain evidence="1">BT704</strain>
    </source>
</reference>
<sequence>MENESIKARILADYKTLLAIKYDSPLVIVDKLKLIGEHITQLGNAGPDEQANYTKAGELIESARSTEYVAFSQAQSDDEKEQRLADLKHKVAEACQLLAIHS</sequence>
<proteinExistence type="predicted"/>
<dbReference type="Proteomes" id="UP000653797">
    <property type="component" value="Unassembled WGS sequence"/>
</dbReference>
<comment type="caution">
    <text evidence="1">The sequence shown here is derived from an EMBL/GenBank/DDBJ whole genome shotgun (WGS) entry which is preliminary data.</text>
</comment>
<gene>
    <name evidence="1" type="ORF">IC230_30795</name>
</gene>
<evidence type="ECO:0000313" key="2">
    <source>
        <dbReference type="Proteomes" id="UP000653797"/>
    </source>
</evidence>
<protein>
    <submittedName>
        <fullName evidence="1">Uncharacterized protein</fullName>
    </submittedName>
</protein>
<dbReference type="EMBL" id="JACXAA010000020">
    <property type="protein sequence ID" value="MBD2757302.1"/>
    <property type="molecule type" value="Genomic_DNA"/>
</dbReference>
<evidence type="ECO:0000313" key="1">
    <source>
        <dbReference type="EMBL" id="MBD2757302.1"/>
    </source>
</evidence>